<evidence type="ECO:0000313" key="7">
    <source>
        <dbReference type="Proteomes" id="UP000515743"/>
    </source>
</evidence>
<dbReference type="RefSeq" id="WP_185175432.1">
    <property type="nucleotide sequence ID" value="NZ_CP059404.1"/>
</dbReference>
<keyword evidence="4" id="KW-0949">S-adenosyl-L-methionine</keyword>
<evidence type="ECO:0000256" key="2">
    <source>
        <dbReference type="ARBA" id="ARBA00022603"/>
    </source>
</evidence>
<dbReference type="Gene3D" id="3.40.50.150">
    <property type="entry name" value="Vaccinia Virus protein VP39"/>
    <property type="match status" value="1"/>
</dbReference>
<keyword evidence="3 6" id="KW-0808">Transferase</keyword>
<name>A0A7G7CN80_9CORY</name>
<dbReference type="Pfam" id="PF01555">
    <property type="entry name" value="N6_N4_Mtase"/>
    <property type="match status" value="1"/>
</dbReference>
<dbReference type="KEGG" id="cik:H0194_08145"/>
<dbReference type="PROSITE" id="PS00092">
    <property type="entry name" value="N6_MTASE"/>
    <property type="match status" value="1"/>
</dbReference>
<gene>
    <name evidence="6" type="ORF">H0194_08145</name>
</gene>
<sequence>MTQSLIEALPDIIAAGRRQAAELLEHAAHSPGAFRLHEEVYPEASTAAITAASPAGRLIHGDNLDALAALLTGPESLRDQVDFIYIDPPFASAAHYEKTHRLPGLDFKQLAYSDTVGTADYLAMLAPRLFLMRELLAPTGTIYVHIDWHVGHYVKLLLDAVFGTENLINEIIWRYGKMSNTSRRFPQNHDTIFSYAKDRQRYYFRPIAGADSEYRTRYRNLLVDNKVTFGAAKGRADKLLDGRVRKLERELGRPLEDADVLFDFDEEFKLQDDVFYDISIIRGNAAERLHYATQKPARLLERLLEASCPPGGLVADFFCGSGTTAAVAEATGRRWITADVGQPAIATTRSRLVAAGARPFVVEMLGADPLSPSRPHAPAQITATLQCGTDGTVTVELTGYSGVEAAVRAADNLELAALYAAEPLALIEYWAIDTDYDGATFRARWHTYRGADKAEPRRTPVVAKLPAHNNAPGDAGSLRVRAVDIFGHQAELNHVEEFETRYISE</sequence>
<keyword evidence="2 6" id="KW-0489">Methyltransferase</keyword>
<evidence type="ECO:0000256" key="1">
    <source>
        <dbReference type="ARBA" id="ARBA00006594"/>
    </source>
</evidence>
<evidence type="ECO:0000259" key="5">
    <source>
        <dbReference type="Pfam" id="PF01555"/>
    </source>
</evidence>
<accession>A0A7G7CN80</accession>
<reference evidence="6 7" key="1">
    <citation type="submission" date="2020-07" db="EMBL/GenBank/DDBJ databases">
        <title>Complete genome and description of Corynebacterium incognita strain Marseille-Q3630 sp. nov.</title>
        <authorList>
            <person name="Boxberger M."/>
        </authorList>
    </citation>
    <scope>NUCLEOTIDE SEQUENCE [LARGE SCALE GENOMIC DNA]</scope>
    <source>
        <strain evidence="6 7">Marseille-Q3630</strain>
    </source>
</reference>
<dbReference type="InterPro" id="IPR002052">
    <property type="entry name" value="DNA_methylase_N6_adenine_CS"/>
</dbReference>
<evidence type="ECO:0000256" key="3">
    <source>
        <dbReference type="ARBA" id="ARBA00022679"/>
    </source>
</evidence>
<dbReference type="GO" id="GO:0032259">
    <property type="term" value="P:methylation"/>
    <property type="evidence" value="ECO:0007669"/>
    <property type="project" value="UniProtKB-KW"/>
</dbReference>
<dbReference type="InterPro" id="IPR029063">
    <property type="entry name" value="SAM-dependent_MTases_sf"/>
</dbReference>
<dbReference type="EMBL" id="CP059404">
    <property type="protein sequence ID" value="QNE89046.1"/>
    <property type="molecule type" value="Genomic_DNA"/>
</dbReference>
<dbReference type="InterPro" id="IPR002295">
    <property type="entry name" value="N4/N6-MTase_EcoPI_Mod-like"/>
</dbReference>
<dbReference type="SUPFAM" id="SSF53335">
    <property type="entry name" value="S-adenosyl-L-methionine-dependent methyltransferases"/>
    <property type="match status" value="1"/>
</dbReference>
<dbReference type="GO" id="GO:0008170">
    <property type="term" value="F:N-methyltransferase activity"/>
    <property type="evidence" value="ECO:0007669"/>
    <property type="project" value="InterPro"/>
</dbReference>
<comment type="similarity">
    <text evidence="1">Belongs to the N(4)/N(6)-methyltransferase family.</text>
</comment>
<dbReference type="REBASE" id="440521">
    <property type="entry name" value="M.Csp3630ORF8145P"/>
</dbReference>
<organism evidence="6 7">
    <name type="scientific">Corynebacterium incognita</name>
    <dbReference type="NCBI Taxonomy" id="2754725"/>
    <lineage>
        <taxon>Bacteria</taxon>
        <taxon>Bacillati</taxon>
        <taxon>Actinomycetota</taxon>
        <taxon>Actinomycetes</taxon>
        <taxon>Mycobacteriales</taxon>
        <taxon>Corynebacteriaceae</taxon>
        <taxon>Corynebacterium</taxon>
    </lineage>
</organism>
<dbReference type="InterPro" id="IPR002941">
    <property type="entry name" value="DNA_methylase_N4/N6"/>
</dbReference>
<protein>
    <submittedName>
        <fullName evidence="6">Site-specific DNA-methyltransferase</fullName>
    </submittedName>
</protein>
<keyword evidence="7" id="KW-1185">Reference proteome</keyword>
<dbReference type="Proteomes" id="UP000515743">
    <property type="component" value="Chromosome"/>
</dbReference>
<evidence type="ECO:0000313" key="6">
    <source>
        <dbReference type="EMBL" id="QNE89046.1"/>
    </source>
</evidence>
<proteinExistence type="inferred from homology"/>
<feature type="domain" description="DNA methylase N-4/N-6" evidence="5">
    <location>
        <begin position="81"/>
        <end position="341"/>
    </location>
</feature>
<evidence type="ECO:0000256" key="4">
    <source>
        <dbReference type="ARBA" id="ARBA00022691"/>
    </source>
</evidence>
<dbReference type="GO" id="GO:0003677">
    <property type="term" value="F:DNA binding"/>
    <property type="evidence" value="ECO:0007669"/>
    <property type="project" value="InterPro"/>
</dbReference>
<dbReference type="PRINTS" id="PR00506">
    <property type="entry name" value="D21N6MTFRASE"/>
</dbReference>
<dbReference type="AlphaFoldDB" id="A0A7G7CN80"/>